<proteinExistence type="predicted"/>
<organism evidence="3 4">
    <name type="scientific">Yoonia rhodophyticola</name>
    <dbReference type="NCBI Taxonomy" id="3137370"/>
    <lineage>
        <taxon>Bacteria</taxon>
        <taxon>Pseudomonadati</taxon>
        <taxon>Pseudomonadota</taxon>
        <taxon>Alphaproteobacteria</taxon>
        <taxon>Rhodobacterales</taxon>
        <taxon>Paracoccaceae</taxon>
        <taxon>Yoonia</taxon>
    </lineage>
</organism>
<keyword evidence="4" id="KW-1185">Reference proteome</keyword>
<name>A0AAN0NIL6_9RHOB</name>
<evidence type="ECO:0000259" key="2">
    <source>
        <dbReference type="Pfam" id="PF00248"/>
    </source>
</evidence>
<protein>
    <submittedName>
        <fullName evidence="3">Aldo/keto reductase</fullName>
    </submittedName>
</protein>
<dbReference type="GO" id="GO:0005737">
    <property type="term" value="C:cytoplasm"/>
    <property type="evidence" value="ECO:0007669"/>
    <property type="project" value="TreeGrafter"/>
</dbReference>
<dbReference type="RefSeq" id="WP_373635160.1">
    <property type="nucleotide sequence ID" value="NZ_CP151767.2"/>
</dbReference>
<dbReference type="Pfam" id="PF00248">
    <property type="entry name" value="Aldo_ket_red"/>
    <property type="match status" value="1"/>
</dbReference>
<dbReference type="KEGG" id="yrh:AABB31_20705"/>
<reference evidence="3 4" key="2">
    <citation type="submission" date="2024-08" db="EMBL/GenBank/DDBJ databases">
        <title>Phylogenomic analyses of a clade within the roseobacter group suggest taxonomic reassignments of species of the genera Aestuariivita, Citreicella, Loktanella, Nautella, Pelagibaca, Ruegeria, Thalassobius, Thiobacimonas and Tropicibacter, and the proposal o.</title>
        <authorList>
            <person name="Jeon C.O."/>
        </authorList>
    </citation>
    <scope>NUCLEOTIDE SEQUENCE [LARGE SCALE GENOMIC DNA]</scope>
    <source>
        <strain evidence="3 4">SS1-5</strain>
    </source>
</reference>
<dbReference type="AlphaFoldDB" id="A0AAN0NIL6"/>
<sequence>MKMRTLGACGPDVGAIGLGCMSFGGMSGDTDPSTSFAAMDAAWAAGITHFDTANVYGPHISEQVVGQWIDARGARPSIATKAGIQRDPDHPVNNDPTYLEAELDGSLNRLGVERVDVFYIHRREQAIPIADVAGFMGRMIDKGKIGGWGMSEISPTTLRQAHAETPVRAVQNEYSLWTRLPELGLLDECARLGVSFVAFSPLARGVFGRNVIDPDHPDFGPFRTEMPRFQGENWVQNKNRAMAFHMIADEYGASVPALALAWVLAQGDHIIPIPGSRSAAHIKDWAMADDIILTPDLQAKIDAVLPVGWAWGDRYSAAQSRAPEQYC</sequence>
<reference evidence="4" key="1">
    <citation type="submission" date="2024-04" db="EMBL/GenBank/DDBJ databases">
        <title>Phylogenomic analyses of a clade within the roseobacter group suggest taxonomic reassignments of species of the genera Aestuariivita, Citreicella, Loktanella, Nautella, Pelagibaca, Ruegeria, Thalassobius, Thiobacimonas and Tropicibacter, and the proposal o.</title>
        <authorList>
            <person name="Jeon C.O."/>
        </authorList>
    </citation>
    <scope>NUCLEOTIDE SEQUENCE [LARGE SCALE GENOMIC DNA]</scope>
    <source>
        <strain evidence="4">SS1-5</strain>
    </source>
</reference>
<dbReference type="Gene3D" id="3.20.20.100">
    <property type="entry name" value="NADP-dependent oxidoreductase domain"/>
    <property type="match status" value="1"/>
</dbReference>
<dbReference type="InterPro" id="IPR023210">
    <property type="entry name" value="NADP_OxRdtase_dom"/>
</dbReference>
<dbReference type="PANTHER" id="PTHR43625:SF40">
    <property type="entry name" value="ALDO-KETO REDUCTASE YAKC [NADP(+)]"/>
    <property type="match status" value="1"/>
</dbReference>
<dbReference type="SUPFAM" id="SSF51430">
    <property type="entry name" value="NAD(P)-linked oxidoreductase"/>
    <property type="match status" value="1"/>
</dbReference>
<dbReference type="InterPro" id="IPR050791">
    <property type="entry name" value="Aldo-Keto_reductase"/>
</dbReference>
<gene>
    <name evidence="3" type="ORF">AABB31_20705</name>
</gene>
<dbReference type="GO" id="GO:0016491">
    <property type="term" value="F:oxidoreductase activity"/>
    <property type="evidence" value="ECO:0007669"/>
    <property type="project" value="UniProtKB-KW"/>
</dbReference>
<evidence type="ECO:0000313" key="3">
    <source>
        <dbReference type="EMBL" id="WZU67336.2"/>
    </source>
</evidence>
<feature type="domain" description="NADP-dependent oxidoreductase" evidence="2">
    <location>
        <begin position="15"/>
        <end position="304"/>
    </location>
</feature>
<evidence type="ECO:0000256" key="1">
    <source>
        <dbReference type="ARBA" id="ARBA00023002"/>
    </source>
</evidence>
<evidence type="ECO:0000313" key="4">
    <source>
        <dbReference type="Proteomes" id="UP001470809"/>
    </source>
</evidence>
<dbReference type="EMBL" id="CP151767">
    <property type="protein sequence ID" value="WZU67336.2"/>
    <property type="molecule type" value="Genomic_DNA"/>
</dbReference>
<dbReference type="PANTHER" id="PTHR43625">
    <property type="entry name" value="AFLATOXIN B1 ALDEHYDE REDUCTASE"/>
    <property type="match status" value="1"/>
</dbReference>
<dbReference type="InterPro" id="IPR036812">
    <property type="entry name" value="NAD(P)_OxRdtase_dom_sf"/>
</dbReference>
<dbReference type="Proteomes" id="UP001470809">
    <property type="component" value="Chromosome"/>
</dbReference>
<accession>A0AAN0NIL6</accession>
<keyword evidence="1" id="KW-0560">Oxidoreductase</keyword>